<dbReference type="STRING" id="82801.SAMN04488506_1544"/>
<gene>
    <name evidence="4" type="ORF">SAMN04488506_1544</name>
</gene>
<reference evidence="4 5" key="1">
    <citation type="submission" date="2016-10" db="EMBL/GenBank/DDBJ databases">
        <authorList>
            <person name="de Groot N.N."/>
        </authorList>
    </citation>
    <scope>NUCLEOTIDE SEQUENCE [LARGE SCALE GENOMIC DNA]</scope>
    <source>
        <strain evidence="4 5">DSM 20581</strain>
    </source>
</reference>
<dbReference type="SUPFAM" id="SSF48452">
    <property type="entry name" value="TPR-like"/>
    <property type="match status" value="1"/>
</dbReference>
<evidence type="ECO:0000256" key="3">
    <source>
        <dbReference type="PROSITE-ProRule" id="PRU00339"/>
    </source>
</evidence>
<dbReference type="AlphaFoldDB" id="A0A1I5XPU1"/>
<keyword evidence="1" id="KW-0677">Repeat</keyword>
<accession>A0A1I5XPU1</accession>
<keyword evidence="5" id="KW-1185">Reference proteome</keyword>
<dbReference type="EMBL" id="FOXW01000005">
    <property type="protein sequence ID" value="SFQ33982.1"/>
    <property type="molecule type" value="Genomic_DNA"/>
</dbReference>
<dbReference type="SMART" id="SM00028">
    <property type="entry name" value="TPR"/>
    <property type="match status" value="3"/>
</dbReference>
<dbReference type="InterPro" id="IPR011990">
    <property type="entry name" value="TPR-like_helical_dom_sf"/>
</dbReference>
<feature type="repeat" description="TPR" evidence="3">
    <location>
        <begin position="18"/>
        <end position="51"/>
    </location>
</feature>
<evidence type="ECO:0000313" key="4">
    <source>
        <dbReference type="EMBL" id="SFQ33982.1"/>
    </source>
</evidence>
<evidence type="ECO:0000313" key="5">
    <source>
        <dbReference type="Proteomes" id="UP000199136"/>
    </source>
</evidence>
<dbReference type="InterPro" id="IPR019734">
    <property type="entry name" value="TPR_rpt"/>
</dbReference>
<dbReference type="PROSITE" id="PS50005">
    <property type="entry name" value="TPR"/>
    <property type="match status" value="1"/>
</dbReference>
<proteinExistence type="predicted"/>
<name>A0A1I5XPU1_9LACT</name>
<dbReference type="InterPro" id="IPR013105">
    <property type="entry name" value="TPR_2"/>
</dbReference>
<evidence type="ECO:0000256" key="1">
    <source>
        <dbReference type="ARBA" id="ARBA00022737"/>
    </source>
</evidence>
<organism evidence="4 5">
    <name type="scientific">Desemzia incerta</name>
    <dbReference type="NCBI Taxonomy" id="82801"/>
    <lineage>
        <taxon>Bacteria</taxon>
        <taxon>Bacillati</taxon>
        <taxon>Bacillota</taxon>
        <taxon>Bacilli</taxon>
        <taxon>Lactobacillales</taxon>
        <taxon>Carnobacteriaceae</taxon>
        <taxon>Desemzia</taxon>
    </lineage>
</organism>
<dbReference type="Gene3D" id="1.25.40.10">
    <property type="entry name" value="Tetratricopeptide repeat domain"/>
    <property type="match status" value="1"/>
</dbReference>
<evidence type="ECO:0000256" key="2">
    <source>
        <dbReference type="ARBA" id="ARBA00022803"/>
    </source>
</evidence>
<protein>
    <submittedName>
        <fullName evidence="4">Tetratricopeptide repeat-containing protein</fullName>
    </submittedName>
</protein>
<dbReference type="Pfam" id="PF07719">
    <property type="entry name" value="TPR_2"/>
    <property type="match status" value="1"/>
</dbReference>
<keyword evidence="2 3" id="KW-0802">TPR repeat</keyword>
<dbReference type="Proteomes" id="UP000199136">
    <property type="component" value="Unassembled WGS sequence"/>
</dbReference>
<sequence>MMSNKPVQSNIIRINPNADFYFNRAWEAFDKNKLEQALKYFKRATSLSDNDGDREFGQCQTALIYQHLGNFQKSCDLINELIEKGSENYPEVHYFQANNYAFLGDYTKALKCTQMYLYLVPNGEYREEAEEFQKDLEEELNIF</sequence>